<evidence type="ECO:0000313" key="6">
    <source>
        <dbReference type="Proteomes" id="UP000177372"/>
    </source>
</evidence>
<dbReference type="GO" id="GO:0016787">
    <property type="term" value="F:hydrolase activity"/>
    <property type="evidence" value="ECO:0007669"/>
    <property type="project" value="UniProtKB-KW"/>
</dbReference>
<dbReference type="PANTHER" id="PTHR43046:SF16">
    <property type="entry name" value="ADP-RIBOSE PYROPHOSPHATASE YJHB-RELATED"/>
    <property type="match status" value="1"/>
</dbReference>
<feature type="domain" description="Nudix hydrolase" evidence="4">
    <location>
        <begin position="35"/>
        <end position="159"/>
    </location>
</feature>
<accession>A0A1F6F3P7</accession>
<dbReference type="InterPro" id="IPR000086">
    <property type="entry name" value="NUDIX_hydrolase_dom"/>
</dbReference>
<proteinExistence type="inferred from homology"/>
<dbReference type="PROSITE" id="PS00893">
    <property type="entry name" value="NUDIX_BOX"/>
    <property type="match status" value="1"/>
</dbReference>
<name>A0A1F6F3P7_9BACT</name>
<evidence type="ECO:0000313" key="5">
    <source>
        <dbReference type="EMBL" id="OGG80463.1"/>
    </source>
</evidence>
<dbReference type="InterPro" id="IPR015797">
    <property type="entry name" value="NUDIX_hydrolase-like_dom_sf"/>
</dbReference>
<gene>
    <name evidence="5" type="ORF">A3A39_04155</name>
</gene>
<comment type="caution">
    <text evidence="5">The sequence shown here is derived from an EMBL/GenBank/DDBJ whole genome shotgun (WGS) entry which is preliminary data.</text>
</comment>
<organism evidence="5 6">
    <name type="scientific">Candidatus Kaiserbacteria bacterium RIFCSPLOWO2_01_FULL_54_13</name>
    <dbReference type="NCBI Taxonomy" id="1798512"/>
    <lineage>
        <taxon>Bacteria</taxon>
        <taxon>Candidatus Kaiseribacteriota</taxon>
    </lineage>
</organism>
<comment type="similarity">
    <text evidence="3">Belongs to the Nudix hydrolase family.</text>
</comment>
<dbReference type="PRINTS" id="PR00502">
    <property type="entry name" value="NUDIXFAMILY"/>
</dbReference>
<dbReference type="Gene3D" id="3.90.79.10">
    <property type="entry name" value="Nucleoside Triphosphate Pyrophosphohydrolase"/>
    <property type="match status" value="1"/>
</dbReference>
<evidence type="ECO:0000256" key="1">
    <source>
        <dbReference type="ARBA" id="ARBA00001946"/>
    </source>
</evidence>
<dbReference type="PANTHER" id="PTHR43046">
    <property type="entry name" value="GDP-MANNOSE MANNOSYL HYDROLASE"/>
    <property type="match status" value="1"/>
</dbReference>
<dbReference type="SUPFAM" id="SSF55811">
    <property type="entry name" value="Nudix"/>
    <property type="match status" value="1"/>
</dbReference>
<dbReference type="Proteomes" id="UP000177372">
    <property type="component" value="Unassembled WGS sequence"/>
</dbReference>
<sequence>MRLFRRIGLYLSLATLWFAHAGRYYALLLTGSGRKDVQGVRMILVRNGDVVLIKHWYAPSVWTLPGGRVGRKESLEDAIKREVREETGFKVRSIDGVVGTYRGSLGERDVVRVYHTSDFEGFMSLVPILEVSIRAWFSIKDLPEEISPANRRRIEAYRDGVRGETGRW</sequence>
<evidence type="ECO:0000256" key="3">
    <source>
        <dbReference type="RuleBase" id="RU003476"/>
    </source>
</evidence>
<dbReference type="STRING" id="1798512.A3A39_04155"/>
<keyword evidence="2 3" id="KW-0378">Hydrolase</keyword>
<dbReference type="EMBL" id="MFLZ01000007">
    <property type="protein sequence ID" value="OGG80463.1"/>
    <property type="molecule type" value="Genomic_DNA"/>
</dbReference>
<dbReference type="InterPro" id="IPR020084">
    <property type="entry name" value="NUDIX_hydrolase_CS"/>
</dbReference>
<dbReference type="InterPro" id="IPR020476">
    <property type="entry name" value="Nudix_hydrolase"/>
</dbReference>
<reference evidence="5 6" key="1">
    <citation type="journal article" date="2016" name="Nat. Commun.">
        <title>Thousands of microbial genomes shed light on interconnected biogeochemical processes in an aquifer system.</title>
        <authorList>
            <person name="Anantharaman K."/>
            <person name="Brown C.T."/>
            <person name="Hug L.A."/>
            <person name="Sharon I."/>
            <person name="Castelle C.J."/>
            <person name="Probst A.J."/>
            <person name="Thomas B.C."/>
            <person name="Singh A."/>
            <person name="Wilkins M.J."/>
            <person name="Karaoz U."/>
            <person name="Brodie E.L."/>
            <person name="Williams K.H."/>
            <person name="Hubbard S.S."/>
            <person name="Banfield J.F."/>
        </authorList>
    </citation>
    <scope>NUCLEOTIDE SEQUENCE [LARGE SCALE GENOMIC DNA]</scope>
</reference>
<evidence type="ECO:0000256" key="2">
    <source>
        <dbReference type="ARBA" id="ARBA00022801"/>
    </source>
</evidence>
<dbReference type="AlphaFoldDB" id="A0A1F6F3P7"/>
<protein>
    <recommendedName>
        <fullName evidence="4">Nudix hydrolase domain-containing protein</fullName>
    </recommendedName>
</protein>
<dbReference type="Pfam" id="PF00293">
    <property type="entry name" value="NUDIX"/>
    <property type="match status" value="1"/>
</dbReference>
<comment type="cofactor">
    <cofactor evidence="1">
        <name>Mg(2+)</name>
        <dbReference type="ChEBI" id="CHEBI:18420"/>
    </cofactor>
</comment>
<evidence type="ECO:0000259" key="4">
    <source>
        <dbReference type="PROSITE" id="PS51462"/>
    </source>
</evidence>
<dbReference type="PROSITE" id="PS51462">
    <property type="entry name" value="NUDIX"/>
    <property type="match status" value="1"/>
</dbReference>